<name>A0ABS5VTD6_9BACT</name>
<evidence type="ECO:0000313" key="2">
    <source>
        <dbReference type="EMBL" id="MBT1704318.1"/>
    </source>
</evidence>
<dbReference type="Pfam" id="PF12867">
    <property type="entry name" value="DinB_2"/>
    <property type="match status" value="1"/>
</dbReference>
<dbReference type="EMBL" id="JAHESD010000029">
    <property type="protein sequence ID" value="MBT1704318.1"/>
    <property type="molecule type" value="Genomic_DNA"/>
</dbReference>
<comment type="caution">
    <text evidence="2">The sequence shown here is derived from an EMBL/GenBank/DDBJ whole genome shotgun (WGS) entry which is preliminary data.</text>
</comment>
<dbReference type="InterPro" id="IPR034660">
    <property type="entry name" value="DinB/YfiT-like"/>
</dbReference>
<evidence type="ECO:0000313" key="3">
    <source>
        <dbReference type="Proteomes" id="UP000772618"/>
    </source>
</evidence>
<protein>
    <submittedName>
        <fullName evidence="2">DinB family protein</fullName>
    </submittedName>
</protein>
<feature type="domain" description="DinB-like" evidence="1">
    <location>
        <begin position="16"/>
        <end position="153"/>
    </location>
</feature>
<gene>
    <name evidence="2" type="ORF">KK060_13570</name>
</gene>
<accession>A0ABS5VTD6</accession>
<organism evidence="2 3">
    <name type="scientific">Chryseosolibacter indicus</name>
    <dbReference type="NCBI Taxonomy" id="2782351"/>
    <lineage>
        <taxon>Bacteria</taxon>
        <taxon>Pseudomonadati</taxon>
        <taxon>Bacteroidota</taxon>
        <taxon>Cytophagia</taxon>
        <taxon>Cytophagales</taxon>
        <taxon>Chryseotaleaceae</taxon>
        <taxon>Chryseosolibacter</taxon>
    </lineage>
</organism>
<proteinExistence type="predicted"/>
<evidence type="ECO:0000259" key="1">
    <source>
        <dbReference type="Pfam" id="PF12867"/>
    </source>
</evidence>
<reference evidence="2 3" key="1">
    <citation type="submission" date="2021-05" db="EMBL/GenBank/DDBJ databases">
        <title>A Polyphasic approach of four new species of the genus Ohtaekwangia: Ohtaekwangia histidinii sp. nov., Ohtaekwangia cretensis sp. nov., Ohtaekwangia indiensis sp. nov., Ohtaekwangia reichenbachii sp. nov. from diverse environment.</title>
        <authorList>
            <person name="Octaviana S."/>
        </authorList>
    </citation>
    <scope>NUCLEOTIDE SEQUENCE [LARGE SCALE GENOMIC DNA]</scope>
    <source>
        <strain evidence="2 3">PWU20</strain>
    </source>
</reference>
<dbReference type="Proteomes" id="UP000772618">
    <property type="component" value="Unassembled WGS sequence"/>
</dbReference>
<sequence length="176" mass="20432">MENPSNTIYKVIQFLSKTPTILRMLLSGLEEQSIKTNEGPNTWSPFDVVGHLAYLEKTDWPIRIEIILSDKTDKTFAPINRIAHFELNVEKHIEQLLNEFETLRKENIQNLKSKDLTEAVLSKEGIHPSFGKVTLNQLLHTWVVHDLTHLNQIIRVLAKQRKRDVGPWIEYLSVLK</sequence>
<dbReference type="InterPro" id="IPR024775">
    <property type="entry name" value="DinB-like"/>
</dbReference>
<dbReference type="RefSeq" id="WP_254154277.1">
    <property type="nucleotide sequence ID" value="NZ_JAHESD010000029.1"/>
</dbReference>
<dbReference type="Gene3D" id="1.20.120.450">
    <property type="entry name" value="dinb family like domain"/>
    <property type="match status" value="1"/>
</dbReference>
<keyword evidence="3" id="KW-1185">Reference proteome</keyword>
<dbReference type="SUPFAM" id="SSF109854">
    <property type="entry name" value="DinB/YfiT-like putative metalloenzymes"/>
    <property type="match status" value="1"/>
</dbReference>